<dbReference type="EMBL" id="ML119794">
    <property type="protein sequence ID" value="RPA74309.1"/>
    <property type="molecule type" value="Genomic_DNA"/>
</dbReference>
<evidence type="ECO:0000313" key="2">
    <source>
        <dbReference type="Proteomes" id="UP000275078"/>
    </source>
</evidence>
<dbReference type="Proteomes" id="UP000275078">
    <property type="component" value="Unassembled WGS sequence"/>
</dbReference>
<dbReference type="AlphaFoldDB" id="A0A3N4HKH0"/>
<organism evidence="1 2">
    <name type="scientific">Ascobolus immersus RN42</name>
    <dbReference type="NCBI Taxonomy" id="1160509"/>
    <lineage>
        <taxon>Eukaryota</taxon>
        <taxon>Fungi</taxon>
        <taxon>Dikarya</taxon>
        <taxon>Ascomycota</taxon>
        <taxon>Pezizomycotina</taxon>
        <taxon>Pezizomycetes</taxon>
        <taxon>Pezizales</taxon>
        <taxon>Ascobolaceae</taxon>
        <taxon>Ascobolus</taxon>
    </lineage>
</organism>
<accession>A0A3N4HKH0</accession>
<evidence type="ECO:0000313" key="1">
    <source>
        <dbReference type="EMBL" id="RPA74309.1"/>
    </source>
</evidence>
<name>A0A3N4HKH0_ASCIM</name>
<keyword evidence="2" id="KW-1185">Reference proteome</keyword>
<sequence length="301" mass="33276">MVRMYFMDKCSGQTNKKANEGWVYAWKVVAWATQKNGSPSIISFSSNPASIKHQSGVTSKLLGTYYGKRPETDHGLARPEREFARKASLWLVEDVRGAGGLGNASGGGVGFEGVGMEAEGRGGVRVDDWACEGGAVGAGVDATMKGWVMVSEDMTNLYFTYTYLIGFIKSSMHAELWKHRDSLDDNSSYILQSTTKNREHHHRCNWTVISKAYESVALAPGSICTIISEGYESERSAPAWEAPFSLKNKSRKHPTIITEAPSHRQHQARMEATVSEVSSTRVVEIIVSEELSDQKHQSPWH</sequence>
<gene>
    <name evidence="1" type="ORF">BJ508DRAFT_313002</name>
</gene>
<proteinExistence type="predicted"/>
<protein>
    <submittedName>
        <fullName evidence="1">Uncharacterized protein</fullName>
    </submittedName>
</protein>
<reference evidence="1 2" key="1">
    <citation type="journal article" date="2018" name="Nat. Ecol. Evol.">
        <title>Pezizomycetes genomes reveal the molecular basis of ectomycorrhizal truffle lifestyle.</title>
        <authorList>
            <person name="Murat C."/>
            <person name="Payen T."/>
            <person name="Noel B."/>
            <person name="Kuo A."/>
            <person name="Morin E."/>
            <person name="Chen J."/>
            <person name="Kohler A."/>
            <person name="Krizsan K."/>
            <person name="Balestrini R."/>
            <person name="Da Silva C."/>
            <person name="Montanini B."/>
            <person name="Hainaut M."/>
            <person name="Levati E."/>
            <person name="Barry K.W."/>
            <person name="Belfiori B."/>
            <person name="Cichocki N."/>
            <person name="Clum A."/>
            <person name="Dockter R.B."/>
            <person name="Fauchery L."/>
            <person name="Guy J."/>
            <person name="Iotti M."/>
            <person name="Le Tacon F."/>
            <person name="Lindquist E.A."/>
            <person name="Lipzen A."/>
            <person name="Malagnac F."/>
            <person name="Mello A."/>
            <person name="Molinier V."/>
            <person name="Miyauchi S."/>
            <person name="Poulain J."/>
            <person name="Riccioni C."/>
            <person name="Rubini A."/>
            <person name="Sitrit Y."/>
            <person name="Splivallo R."/>
            <person name="Traeger S."/>
            <person name="Wang M."/>
            <person name="Zifcakova L."/>
            <person name="Wipf D."/>
            <person name="Zambonelli A."/>
            <person name="Paolocci F."/>
            <person name="Nowrousian M."/>
            <person name="Ottonello S."/>
            <person name="Baldrian P."/>
            <person name="Spatafora J.W."/>
            <person name="Henrissat B."/>
            <person name="Nagy L.G."/>
            <person name="Aury J.M."/>
            <person name="Wincker P."/>
            <person name="Grigoriev I.V."/>
            <person name="Bonfante P."/>
            <person name="Martin F.M."/>
        </authorList>
    </citation>
    <scope>NUCLEOTIDE SEQUENCE [LARGE SCALE GENOMIC DNA]</scope>
    <source>
        <strain evidence="1 2">RN42</strain>
    </source>
</reference>